<evidence type="ECO:0000256" key="1">
    <source>
        <dbReference type="ARBA" id="ARBA00001957"/>
    </source>
</evidence>
<dbReference type="SMART" id="SM00822">
    <property type="entry name" value="PKS_KR"/>
    <property type="match status" value="1"/>
</dbReference>
<dbReference type="InterPro" id="IPR001227">
    <property type="entry name" value="Ac_transferase_dom_sf"/>
</dbReference>
<comment type="cofactor">
    <cofactor evidence="1">
        <name>pantetheine 4'-phosphate</name>
        <dbReference type="ChEBI" id="CHEBI:47942"/>
    </cofactor>
</comment>
<dbReference type="PROSITE" id="PS00606">
    <property type="entry name" value="KS3_1"/>
    <property type="match status" value="1"/>
</dbReference>
<dbReference type="Gene3D" id="6.10.140.1830">
    <property type="match status" value="1"/>
</dbReference>
<dbReference type="InterPro" id="IPR016035">
    <property type="entry name" value="Acyl_Trfase/lysoPLipase"/>
</dbReference>
<dbReference type="SMART" id="SM00823">
    <property type="entry name" value="PKS_PP"/>
    <property type="match status" value="1"/>
</dbReference>
<dbReference type="InterPro" id="IPR041618">
    <property type="entry name" value="PKS_DE"/>
</dbReference>
<accession>A0ABP5M5P4</accession>
<feature type="domain" description="Ketosynthase family 3 (KS3)" evidence="9">
    <location>
        <begin position="33"/>
        <end position="460"/>
    </location>
</feature>
<dbReference type="InterPro" id="IPR016039">
    <property type="entry name" value="Thiolase-like"/>
</dbReference>
<dbReference type="NCBIfam" id="NF045894">
    <property type="entry name" value="PKS_plus_SDR"/>
    <property type="match status" value="1"/>
</dbReference>
<dbReference type="InterPro" id="IPR050091">
    <property type="entry name" value="PKS_NRPS_Biosynth_Enz"/>
</dbReference>
<evidence type="ECO:0000259" key="8">
    <source>
        <dbReference type="PROSITE" id="PS50075"/>
    </source>
</evidence>
<dbReference type="PROSITE" id="PS50075">
    <property type="entry name" value="CARRIER"/>
    <property type="match status" value="1"/>
</dbReference>
<dbReference type="InterPro" id="IPR018201">
    <property type="entry name" value="Ketoacyl_synth_AS"/>
</dbReference>
<keyword evidence="2" id="KW-0596">Phosphopantetheine</keyword>
<keyword evidence="3" id="KW-0597">Phosphoprotein</keyword>
<dbReference type="Gene3D" id="1.10.1200.10">
    <property type="entry name" value="ACP-like"/>
    <property type="match status" value="1"/>
</dbReference>
<name>A0ABP5M5P4_9ACTN</name>
<evidence type="ECO:0000256" key="7">
    <source>
        <dbReference type="ARBA" id="ARBA00023315"/>
    </source>
</evidence>
<evidence type="ECO:0000313" key="11">
    <source>
        <dbReference type="Proteomes" id="UP001422759"/>
    </source>
</evidence>
<dbReference type="SUPFAM" id="SSF47336">
    <property type="entry name" value="ACP-like"/>
    <property type="match status" value="1"/>
</dbReference>
<gene>
    <name evidence="10" type="ORF">GCM10009760_60210</name>
</gene>
<dbReference type="InterPro" id="IPR014030">
    <property type="entry name" value="Ketoacyl_synth_N"/>
</dbReference>
<keyword evidence="4" id="KW-0808">Transferase</keyword>
<dbReference type="InterPro" id="IPR016036">
    <property type="entry name" value="Malonyl_transacylase_ACP-bd"/>
</dbReference>
<dbReference type="PANTHER" id="PTHR43775">
    <property type="entry name" value="FATTY ACID SYNTHASE"/>
    <property type="match status" value="1"/>
</dbReference>
<keyword evidence="6" id="KW-0511">Multifunctional enzyme</keyword>
<dbReference type="InterPro" id="IPR014043">
    <property type="entry name" value="Acyl_transferase_dom"/>
</dbReference>
<dbReference type="Pfam" id="PF00698">
    <property type="entry name" value="Acyl_transf_1"/>
    <property type="match status" value="1"/>
</dbReference>
<dbReference type="Gene3D" id="3.40.50.720">
    <property type="entry name" value="NAD(P)-binding Rossmann-like Domain"/>
    <property type="match status" value="1"/>
</dbReference>
<keyword evidence="5" id="KW-0045">Antibiotic biosynthesis</keyword>
<dbReference type="Pfam" id="PF16197">
    <property type="entry name" value="KAsynt_C_assoc"/>
    <property type="match status" value="1"/>
</dbReference>
<dbReference type="SUPFAM" id="SSF55048">
    <property type="entry name" value="Probable ACP-binding domain of malonyl-CoA ACP transacylase"/>
    <property type="match status" value="1"/>
</dbReference>
<dbReference type="Pfam" id="PF08659">
    <property type="entry name" value="KR"/>
    <property type="match status" value="1"/>
</dbReference>
<dbReference type="InterPro" id="IPR020841">
    <property type="entry name" value="PKS_Beta-ketoAc_synthase_dom"/>
</dbReference>
<dbReference type="SMART" id="SM01294">
    <property type="entry name" value="PKS_PP_betabranch"/>
    <property type="match status" value="1"/>
</dbReference>
<sequence>MTNEEKLVDYLKWVTADLQQTRQRLQQAESADREPIAIIGMSCRYPGGVRSPEDLWRLVSEGTDTVSGFPGGRGWPLAELYHPDPDHSGTSYAREGGFLYDADHFDPAFFGISPREAAAIDPQQRLLLELAWEAFERAGIVPADVSGSAVGVFAGVMYDDYGGRLMHRIPKEAEGLIGTGSAGSLASGRVAYTFGLEGPAVTIDTACSSSLVAMHLAGQSLRRGESTLALAAGVTVMATPGVFIEFSRQRGLAPDGRCKSFAAAADGTGWGEGGGVLLLERLSDAEANGHPVLGVIRGSAVNQDGASNGLTAPNGPSQERLIRQALADALLTPAEIDAVEAHGTGTTLGDPIEAQALLATYGQERPAGRPLRLGSVKSNIGHTQAAAGVAGVIKMVQAMRHGVLPKTLHVDEPTPHVDWTSGAVELLAEPVAWPESDRPRRAAVSSFGISGTNAHVILESAPVAGSLPEEQPEAAAPVVPWVLSGKNEAALRDQAVRLRGWLAERPAADPVTVGRALAVTRTHFGHRAAVVAAAPAAFGQALDAMIRGEAAAALVQGVVRPGKSAFLFTGQGSQRPGMGRELYDRYPAFRQAFDEVAAQLDGHLEHPLREVVFTNAELLHRTQYTQPALFALGTALFRLFETWGITPDYVAGHSIGELTAAHVAGVLSLPDACALVATRARLMQSAPGGGAMIAIQATEDELREHLDDRVAIAALNAPQSTVISGDPAAATAVADHFAGLGRKTKHLQVSHAFHSPHMDTVLDAFREQAAGLTYHPPKIPVVSNLTGKLATTEQLCSPDYWTDHIRQPVRFTDTIHTLHEEGVTAFVELGPDPVLTALTRDTLGASAAEAQAPTLVPVLRNKRPEPQSAMTALAALHTWGSPVAWNEVLGAAGRADLDLPTYPFQHRPYWLGPVATPGGLDAERSATAESGFWAAVERADLDALDGLLQASEEERRSLAALLPALAGLRRRAGLGYTIGWQPIADTPAPALGGHWLLLAPADPEAGAEELAAALTRAGADVTTGTPGSLREIRPTGPVRGVLLLAETEGADLTADETGGATPVLDALEALGIPAPLWVLTRGAVSATAADPLGSPDASALWGAGPAQSARYRGRWGGLLDLPPVLDRAAERRLAAVLTGATGEDQLALRPAGLFARRLLPVGTGRADGSWKPTGTVLVTGGATEAGRHVARRLAAHGAQHLLLAVPPTVDAGPDLADLEAELTSLGAKVTSASCDLADRDALARLLDGIPAEHPLDGVVHLSSADDSALSARARRSAAVNLDALTRDARLSAFVLVSDLAGALGLPAATGLATLPAFHEAITARRQAAGLAALSLCCGPWAEQPGTDAQAALDRGLRTLAPRSVLDELGRPGRLVVADVDWPVLAARPAAAGPARFFQEIPQARAAFEATAEQEPARSAGSVLERLAAAPAEQRPEILLAHLRAEIASVLGLAAGEEIRADSDLMDLGFSSLTAMELVTRTKAVGIELTPALIYDQPTLLDLAQALLDTLTDSLTTVPQTQRSS</sequence>
<dbReference type="InterPro" id="IPR057326">
    <property type="entry name" value="KR_dom"/>
</dbReference>
<evidence type="ECO:0008006" key="12">
    <source>
        <dbReference type="Google" id="ProtNLM"/>
    </source>
</evidence>
<dbReference type="SMART" id="SM00827">
    <property type="entry name" value="PKS_AT"/>
    <property type="match status" value="1"/>
</dbReference>
<evidence type="ECO:0000256" key="2">
    <source>
        <dbReference type="ARBA" id="ARBA00022450"/>
    </source>
</evidence>
<feature type="domain" description="Carrier" evidence="8">
    <location>
        <begin position="1433"/>
        <end position="1510"/>
    </location>
</feature>
<dbReference type="SUPFAM" id="SSF52151">
    <property type="entry name" value="FabD/lysophospholipase-like"/>
    <property type="match status" value="1"/>
</dbReference>
<dbReference type="Pfam" id="PF08990">
    <property type="entry name" value="Docking"/>
    <property type="match status" value="1"/>
</dbReference>
<evidence type="ECO:0000259" key="9">
    <source>
        <dbReference type="PROSITE" id="PS52004"/>
    </source>
</evidence>
<dbReference type="InterPro" id="IPR014031">
    <property type="entry name" value="Ketoacyl_synth_C"/>
</dbReference>
<dbReference type="InterPro" id="IPR009081">
    <property type="entry name" value="PP-bd_ACP"/>
</dbReference>
<dbReference type="CDD" id="cd08952">
    <property type="entry name" value="KR_1_SDR_x"/>
    <property type="match status" value="1"/>
</dbReference>
<reference evidence="11" key="1">
    <citation type="journal article" date="2019" name="Int. J. Syst. Evol. Microbiol.">
        <title>The Global Catalogue of Microorganisms (GCM) 10K type strain sequencing project: providing services to taxonomists for standard genome sequencing and annotation.</title>
        <authorList>
            <consortium name="The Broad Institute Genomics Platform"/>
            <consortium name="The Broad Institute Genome Sequencing Center for Infectious Disease"/>
            <person name="Wu L."/>
            <person name="Ma J."/>
        </authorList>
    </citation>
    <scope>NUCLEOTIDE SEQUENCE [LARGE SCALE GENOMIC DNA]</scope>
    <source>
        <strain evidence="11">JCM 14560</strain>
    </source>
</reference>
<dbReference type="Proteomes" id="UP001422759">
    <property type="component" value="Unassembled WGS sequence"/>
</dbReference>
<comment type="caution">
    <text evidence="10">The sequence shown here is derived from an EMBL/GenBank/DDBJ whole genome shotgun (WGS) entry which is preliminary data.</text>
</comment>
<evidence type="ECO:0000313" key="10">
    <source>
        <dbReference type="EMBL" id="GAA2157778.1"/>
    </source>
</evidence>
<dbReference type="Pfam" id="PF00550">
    <property type="entry name" value="PP-binding"/>
    <property type="match status" value="1"/>
</dbReference>
<keyword evidence="7" id="KW-0012">Acyltransferase</keyword>
<dbReference type="SUPFAM" id="SSF51735">
    <property type="entry name" value="NAD(P)-binding Rossmann-fold domains"/>
    <property type="match status" value="2"/>
</dbReference>
<dbReference type="CDD" id="cd00833">
    <property type="entry name" value="PKS"/>
    <property type="match status" value="1"/>
</dbReference>
<dbReference type="EMBL" id="BAAANT010000062">
    <property type="protein sequence ID" value="GAA2157778.1"/>
    <property type="molecule type" value="Genomic_DNA"/>
</dbReference>
<proteinExistence type="predicted"/>
<dbReference type="Gene3D" id="3.30.70.3290">
    <property type="match status" value="1"/>
</dbReference>
<evidence type="ECO:0000256" key="4">
    <source>
        <dbReference type="ARBA" id="ARBA00022679"/>
    </source>
</evidence>
<dbReference type="Pfam" id="PF00109">
    <property type="entry name" value="ketoacyl-synt"/>
    <property type="match status" value="1"/>
</dbReference>
<dbReference type="InterPro" id="IPR036291">
    <property type="entry name" value="NAD(P)-bd_dom_sf"/>
</dbReference>
<keyword evidence="11" id="KW-1185">Reference proteome</keyword>
<dbReference type="Pfam" id="PF18369">
    <property type="entry name" value="PKS_DE"/>
    <property type="match status" value="1"/>
</dbReference>
<dbReference type="InterPro" id="IPR020806">
    <property type="entry name" value="PKS_PP-bd"/>
</dbReference>
<protein>
    <recommendedName>
        <fullName evidence="12">Acyl transferase domain-containing protein</fullName>
    </recommendedName>
</protein>
<dbReference type="InterPro" id="IPR013968">
    <property type="entry name" value="PKS_KR"/>
</dbReference>
<dbReference type="Gene3D" id="3.40.47.10">
    <property type="match status" value="1"/>
</dbReference>
<evidence type="ECO:0000256" key="5">
    <source>
        <dbReference type="ARBA" id="ARBA00023194"/>
    </source>
</evidence>
<dbReference type="SUPFAM" id="SSF53901">
    <property type="entry name" value="Thiolase-like"/>
    <property type="match status" value="1"/>
</dbReference>
<dbReference type="InterPro" id="IPR015083">
    <property type="entry name" value="NorB/c/GfsB-D-like_docking"/>
</dbReference>
<organism evidence="10 11">
    <name type="scientific">Kitasatospora kazusensis</name>
    <dbReference type="NCBI Taxonomy" id="407974"/>
    <lineage>
        <taxon>Bacteria</taxon>
        <taxon>Bacillati</taxon>
        <taxon>Actinomycetota</taxon>
        <taxon>Actinomycetes</taxon>
        <taxon>Kitasatosporales</taxon>
        <taxon>Streptomycetaceae</taxon>
        <taxon>Kitasatospora</taxon>
    </lineage>
</organism>
<dbReference type="Pfam" id="PF02801">
    <property type="entry name" value="Ketoacyl-synt_C"/>
    <property type="match status" value="1"/>
</dbReference>
<dbReference type="PANTHER" id="PTHR43775:SF51">
    <property type="entry name" value="INACTIVE PHENOLPHTHIOCEROL SYNTHESIS POLYKETIDE SYNTHASE TYPE I PKS1-RELATED"/>
    <property type="match status" value="1"/>
</dbReference>
<dbReference type="InterPro" id="IPR032821">
    <property type="entry name" value="PKS_assoc"/>
</dbReference>
<dbReference type="PROSITE" id="PS52004">
    <property type="entry name" value="KS3_2"/>
    <property type="match status" value="1"/>
</dbReference>
<dbReference type="Gene3D" id="3.40.366.10">
    <property type="entry name" value="Malonyl-Coenzyme A Acyl Carrier Protein, domain 2"/>
    <property type="match status" value="1"/>
</dbReference>
<dbReference type="SMART" id="SM00825">
    <property type="entry name" value="PKS_KS"/>
    <property type="match status" value="1"/>
</dbReference>
<evidence type="ECO:0000256" key="3">
    <source>
        <dbReference type="ARBA" id="ARBA00022553"/>
    </source>
</evidence>
<dbReference type="InterPro" id="IPR036736">
    <property type="entry name" value="ACP-like_sf"/>
</dbReference>
<evidence type="ECO:0000256" key="6">
    <source>
        <dbReference type="ARBA" id="ARBA00023268"/>
    </source>
</evidence>